<organism evidence="4 5">
    <name type="scientific">Rhodocytophaga rosea</name>
    <dbReference type="NCBI Taxonomy" id="2704465"/>
    <lineage>
        <taxon>Bacteria</taxon>
        <taxon>Pseudomonadati</taxon>
        <taxon>Bacteroidota</taxon>
        <taxon>Cytophagia</taxon>
        <taxon>Cytophagales</taxon>
        <taxon>Rhodocytophagaceae</taxon>
        <taxon>Rhodocytophaga</taxon>
    </lineage>
</organism>
<evidence type="ECO:0000256" key="2">
    <source>
        <dbReference type="RuleBase" id="RU362039"/>
    </source>
</evidence>
<keyword evidence="2" id="KW-0479">Metal-binding</keyword>
<dbReference type="SUPFAM" id="SSF56300">
    <property type="entry name" value="Metallo-dependent phosphatases"/>
    <property type="match status" value="1"/>
</dbReference>
<dbReference type="Pfam" id="PF12850">
    <property type="entry name" value="Metallophos_2"/>
    <property type="match status" value="1"/>
</dbReference>
<evidence type="ECO:0000313" key="5">
    <source>
        <dbReference type="Proteomes" id="UP000480178"/>
    </source>
</evidence>
<dbReference type="EC" id="3.1.4.-" evidence="2"/>
<evidence type="ECO:0000256" key="1">
    <source>
        <dbReference type="ARBA" id="ARBA00008950"/>
    </source>
</evidence>
<dbReference type="Proteomes" id="UP000480178">
    <property type="component" value="Chromosome"/>
</dbReference>
<reference evidence="4 5" key="1">
    <citation type="submission" date="2020-01" db="EMBL/GenBank/DDBJ databases">
        <authorList>
            <person name="Kim M.K."/>
        </authorList>
    </citation>
    <scope>NUCLEOTIDE SEQUENCE [LARGE SCALE GENOMIC DNA]</scope>
    <source>
        <strain evidence="4 5">172606-1</strain>
    </source>
</reference>
<feature type="domain" description="Calcineurin-like phosphoesterase" evidence="3">
    <location>
        <begin position="1"/>
        <end position="151"/>
    </location>
</feature>
<dbReference type="AlphaFoldDB" id="A0A6C0GL94"/>
<comment type="cofactor">
    <cofactor evidence="2">
        <name>a divalent metal cation</name>
        <dbReference type="ChEBI" id="CHEBI:60240"/>
    </cofactor>
</comment>
<evidence type="ECO:0000313" key="4">
    <source>
        <dbReference type="EMBL" id="QHT68851.1"/>
    </source>
</evidence>
<dbReference type="GO" id="GO:0016787">
    <property type="term" value="F:hydrolase activity"/>
    <property type="evidence" value="ECO:0007669"/>
    <property type="project" value="UniProtKB-UniRule"/>
</dbReference>
<protein>
    <recommendedName>
        <fullName evidence="2">Phosphoesterase</fullName>
        <ecNumber evidence="2">3.1.4.-</ecNumber>
    </recommendedName>
</protein>
<evidence type="ECO:0000259" key="3">
    <source>
        <dbReference type="Pfam" id="PF12850"/>
    </source>
</evidence>
<proteinExistence type="inferred from homology"/>
<dbReference type="EMBL" id="CP048222">
    <property type="protein sequence ID" value="QHT68851.1"/>
    <property type="molecule type" value="Genomic_DNA"/>
</dbReference>
<name>A0A6C0GL94_9BACT</name>
<dbReference type="InterPro" id="IPR024654">
    <property type="entry name" value="Calcineurin-like_PHP_lpxH"/>
</dbReference>
<sequence>MKIGLMSDTHGYLDERLFTYFETCDEIWHAGDIGDIALIDRLAAFKPVRAVYGNIDGQDIRIAYPKDQKFTCEGLQVWITHIGGYPPRYNPAVLAAIKKTPPDIFICGHSHILKVMPDRVHNNLLHLNPGAAGKHGFHHMRTVLRFDIQDKKVSNMQVIELGKRAAL</sequence>
<dbReference type="KEGG" id="rhoz:GXP67_20465"/>
<comment type="similarity">
    <text evidence="1 2">Belongs to the metallophosphoesterase superfamily. YfcE family.</text>
</comment>
<dbReference type="GO" id="GO:0046872">
    <property type="term" value="F:metal ion binding"/>
    <property type="evidence" value="ECO:0007669"/>
    <property type="project" value="UniProtKB-KW"/>
</dbReference>
<gene>
    <name evidence="4" type="ORF">GXP67_20465</name>
</gene>
<dbReference type="Gene3D" id="3.60.21.10">
    <property type="match status" value="1"/>
</dbReference>
<dbReference type="InterPro" id="IPR000979">
    <property type="entry name" value="Phosphodiesterase_MJ0936/Vps29"/>
</dbReference>
<dbReference type="NCBIfam" id="TIGR00040">
    <property type="entry name" value="yfcE"/>
    <property type="match status" value="1"/>
</dbReference>
<dbReference type="InterPro" id="IPR029052">
    <property type="entry name" value="Metallo-depent_PP-like"/>
</dbReference>
<keyword evidence="5" id="KW-1185">Reference proteome</keyword>
<dbReference type="RefSeq" id="WP_162444854.1">
    <property type="nucleotide sequence ID" value="NZ_CP048222.1"/>
</dbReference>
<accession>A0A6C0GL94</accession>